<dbReference type="InterPro" id="IPR001041">
    <property type="entry name" value="2Fe-2S_ferredoxin-type"/>
</dbReference>
<comment type="cofactor">
    <cofactor evidence="9">
        <name>[2Fe-2S] cluster</name>
        <dbReference type="ChEBI" id="CHEBI:190135"/>
    </cofactor>
</comment>
<dbReference type="InterPro" id="IPR018298">
    <property type="entry name" value="Adrenodoxin_Fe-S_BS"/>
</dbReference>
<evidence type="ECO:0000256" key="9">
    <source>
        <dbReference type="ARBA" id="ARBA00034078"/>
    </source>
</evidence>
<evidence type="ECO:0000256" key="4">
    <source>
        <dbReference type="ARBA" id="ARBA00022714"/>
    </source>
</evidence>
<protein>
    <recommendedName>
        <fullName evidence="2">2Fe-2S ferredoxin</fullName>
    </recommendedName>
</protein>
<keyword evidence="12" id="KW-1185">Reference proteome</keyword>
<dbReference type="OMA" id="TPMEEDM"/>
<keyword evidence="5" id="KW-0479">Metal-binding</keyword>
<evidence type="ECO:0000256" key="1">
    <source>
        <dbReference type="ARBA" id="ARBA00010914"/>
    </source>
</evidence>
<dbReference type="FunCoup" id="A0A0V0R018">
    <property type="interactions" value="138"/>
</dbReference>
<dbReference type="EMBL" id="LDAU01000078">
    <property type="protein sequence ID" value="KRX07903.1"/>
    <property type="molecule type" value="Genomic_DNA"/>
</dbReference>
<dbReference type="SUPFAM" id="SSF54292">
    <property type="entry name" value="2Fe-2S ferredoxin-like"/>
    <property type="match status" value="1"/>
</dbReference>
<gene>
    <name evidence="11" type="ORF">PPERSA_10291</name>
</gene>
<dbReference type="InterPro" id="IPR012675">
    <property type="entry name" value="Beta-grasp_dom_sf"/>
</dbReference>
<sequence length="160" mass="18161">MFTKKLGSLLNKTIGQQLKNYNNNTKKILLNNKNLFNFCAEQKTVNIIFVNKDKSETPVKAEIGKNILQIAHENEIDLEGACEMSLACSTCHVIFEQDLYDKLEEACEEEEDLLDLAFGLTETSRLGCQVKVDESFEGQKVYLPSATRNFYVDGHKPQPH</sequence>
<dbReference type="GO" id="GO:0005739">
    <property type="term" value="C:mitochondrion"/>
    <property type="evidence" value="ECO:0007669"/>
    <property type="project" value="TreeGrafter"/>
</dbReference>
<dbReference type="PROSITE" id="PS51085">
    <property type="entry name" value="2FE2S_FER_2"/>
    <property type="match status" value="1"/>
</dbReference>
<dbReference type="PANTHER" id="PTHR23426">
    <property type="entry name" value="FERREDOXIN/ADRENODOXIN"/>
    <property type="match status" value="1"/>
</dbReference>
<name>A0A0V0R018_PSEPJ</name>
<evidence type="ECO:0000256" key="3">
    <source>
        <dbReference type="ARBA" id="ARBA00022448"/>
    </source>
</evidence>
<dbReference type="GO" id="GO:0046872">
    <property type="term" value="F:metal ion binding"/>
    <property type="evidence" value="ECO:0007669"/>
    <property type="project" value="UniProtKB-KW"/>
</dbReference>
<dbReference type="Proteomes" id="UP000054937">
    <property type="component" value="Unassembled WGS sequence"/>
</dbReference>
<evidence type="ECO:0000259" key="10">
    <source>
        <dbReference type="PROSITE" id="PS51085"/>
    </source>
</evidence>
<keyword evidence="7" id="KW-0408">Iron</keyword>
<evidence type="ECO:0000256" key="8">
    <source>
        <dbReference type="ARBA" id="ARBA00023014"/>
    </source>
</evidence>
<evidence type="ECO:0000256" key="6">
    <source>
        <dbReference type="ARBA" id="ARBA00022982"/>
    </source>
</evidence>
<dbReference type="GO" id="GO:0009055">
    <property type="term" value="F:electron transfer activity"/>
    <property type="evidence" value="ECO:0007669"/>
    <property type="project" value="TreeGrafter"/>
</dbReference>
<dbReference type="Gene3D" id="3.10.20.30">
    <property type="match status" value="1"/>
</dbReference>
<dbReference type="PANTHER" id="PTHR23426:SF72">
    <property type="entry name" value="2FE-2S FERREDOXIN-TYPE DOMAIN-CONTAINING PROTEIN"/>
    <property type="match status" value="1"/>
</dbReference>
<comment type="caution">
    <text evidence="11">The sequence shown here is derived from an EMBL/GenBank/DDBJ whole genome shotgun (WGS) entry which is preliminary data.</text>
</comment>
<evidence type="ECO:0000313" key="11">
    <source>
        <dbReference type="EMBL" id="KRX07903.1"/>
    </source>
</evidence>
<comment type="similarity">
    <text evidence="1">Belongs to the adrenodoxin/putidaredoxin family.</text>
</comment>
<keyword evidence="8" id="KW-0411">Iron-sulfur</keyword>
<organism evidence="11 12">
    <name type="scientific">Pseudocohnilembus persalinus</name>
    <name type="common">Ciliate</name>
    <dbReference type="NCBI Taxonomy" id="266149"/>
    <lineage>
        <taxon>Eukaryota</taxon>
        <taxon>Sar</taxon>
        <taxon>Alveolata</taxon>
        <taxon>Ciliophora</taxon>
        <taxon>Intramacronucleata</taxon>
        <taxon>Oligohymenophorea</taxon>
        <taxon>Scuticociliatia</taxon>
        <taxon>Philasterida</taxon>
        <taxon>Pseudocohnilembidae</taxon>
        <taxon>Pseudocohnilembus</taxon>
    </lineage>
</organism>
<proteinExistence type="inferred from homology"/>
<evidence type="ECO:0000256" key="7">
    <source>
        <dbReference type="ARBA" id="ARBA00023004"/>
    </source>
</evidence>
<keyword evidence="3" id="KW-0813">Transport</keyword>
<accession>A0A0V0R018</accession>
<dbReference type="InterPro" id="IPR001055">
    <property type="entry name" value="Adrenodoxin-like"/>
</dbReference>
<dbReference type="GO" id="GO:0051537">
    <property type="term" value="F:2 iron, 2 sulfur cluster binding"/>
    <property type="evidence" value="ECO:0007669"/>
    <property type="project" value="UniProtKB-KW"/>
</dbReference>
<dbReference type="PRINTS" id="PR00355">
    <property type="entry name" value="ADRENODOXIN"/>
</dbReference>
<dbReference type="Pfam" id="PF00111">
    <property type="entry name" value="Fer2"/>
    <property type="match status" value="1"/>
</dbReference>
<dbReference type="CDD" id="cd00207">
    <property type="entry name" value="fer2"/>
    <property type="match status" value="1"/>
</dbReference>
<evidence type="ECO:0000313" key="12">
    <source>
        <dbReference type="Proteomes" id="UP000054937"/>
    </source>
</evidence>
<evidence type="ECO:0000256" key="5">
    <source>
        <dbReference type="ARBA" id="ARBA00022723"/>
    </source>
</evidence>
<dbReference type="AlphaFoldDB" id="A0A0V0R018"/>
<feature type="domain" description="2Fe-2S ferredoxin-type" evidence="10">
    <location>
        <begin position="45"/>
        <end position="147"/>
    </location>
</feature>
<keyword evidence="6" id="KW-0249">Electron transport</keyword>
<evidence type="ECO:0000256" key="2">
    <source>
        <dbReference type="ARBA" id="ARBA00019395"/>
    </source>
</evidence>
<reference evidence="11 12" key="1">
    <citation type="journal article" date="2015" name="Sci. Rep.">
        <title>Genome of the facultative scuticociliatosis pathogen Pseudocohnilembus persalinus provides insight into its virulence through horizontal gene transfer.</title>
        <authorList>
            <person name="Xiong J."/>
            <person name="Wang G."/>
            <person name="Cheng J."/>
            <person name="Tian M."/>
            <person name="Pan X."/>
            <person name="Warren A."/>
            <person name="Jiang C."/>
            <person name="Yuan D."/>
            <person name="Miao W."/>
        </authorList>
    </citation>
    <scope>NUCLEOTIDE SEQUENCE [LARGE SCALE GENOMIC DNA]</scope>
    <source>
        <strain evidence="11">36N120E</strain>
    </source>
</reference>
<dbReference type="InParanoid" id="A0A0V0R018"/>
<dbReference type="GO" id="GO:0140647">
    <property type="term" value="P:P450-containing electron transport chain"/>
    <property type="evidence" value="ECO:0007669"/>
    <property type="project" value="InterPro"/>
</dbReference>
<dbReference type="InterPro" id="IPR036010">
    <property type="entry name" value="2Fe-2S_ferredoxin-like_sf"/>
</dbReference>
<dbReference type="OrthoDB" id="268593at2759"/>
<keyword evidence="4" id="KW-0001">2Fe-2S</keyword>
<dbReference type="PROSITE" id="PS00814">
    <property type="entry name" value="ADX"/>
    <property type="match status" value="1"/>
</dbReference>